<dbReference type="AlphaFoldDB" id="A0ABD5PX00"/>
<protein>
    <recommendedName>
        <fullName evidence="2">DUF7124 domain-containing protein</fullName>
    </recommendedName>
</protein>
<name>A0ABD5PX00_9EURY</name>
<dbReference type="EMBL" id="JBHSHT010000001">
    <property type="protein sequence ID" value="MFC4823057.1"/>
    <property type="molecule type" value="Genomic_DNA"/>
</dbReference>
<dbReference type="Proteomes" id="UP001595945">
    <property type="component" value="Unassembled WGS sequence"/>
</dbReference>
<comment type="caution">
    <text evidence="3">The sequence shown here is derived from an EMBL/GenBank/DDBJ whole genome shotgun (WGS) entry which is preliminary data.</text>
</comment>
<dbReference type="RefSeq" id="WP_254267443.1">
    <property type="nucleotide sequence ID" value="NZ_CP100400.1"/>
</dbReference>
<evidence type="ECO:0000313" key="4">
    <source>
        <dbReference type="Proteomes" id="UP001595945"/>
    </source>
</evidence>
<evidence type="ECO:0000259" key="2">
    <source>
        <dbReference type="Pfam" id="PF23439"/>
    </source>
</evidence>
<organism evidence="3 4">
    <name type="scientific">Halorussus aquaticus</name>
    <dbReference type="NCBI Taxonomy" id="2953748"/>
    <lineage>
        <taxon>Archaea</taxon>
        <taxon>Methanobacteriati</taxon>
        <taxon>Methanobacteriota</taxon>
        <taxon>Stenosarchaea group</taxon>
        <taxon>Halobacteria</taxon>
        <taxon>Halobacteriales</taxon>
        <taxon>Haladaptataceae</taxon>
        <taxon>Halorussus</taxon>
    </lineage>
</organism>
<dbReference type="Pfam" id="PF23439">
    <property type="entry name" value="DUF7124"/>
    <property type="match status" value="1"/>
</dbReference>
<gene>
    <name evidence="3" type="ORF">ACFO9K_02155</name>
</gene>
<evidence type="ECO:0000313" key="3">
    <source>
        <dbReference type="EMBL" id="MFC4823057.1"/>
    </source>
</evidence>
<feature type="region of interest" description="Disordered" evidence="1">
    <location>
        <begin position="1"/>
        <end position="124"/>
    </location>
</feature>
<sequence>MTDRIDLDELDAGESDEETPNPGDWFWRGEGDPDDAPEPVTEVRTSATESTSDSSASAPSPDSEADSAEADGADPVPRVPRENDDKPVGVPTASGGAGAGVESTDASEGHGSDPDSASGPHGGGADDMTLAFTYAAATRLSNFGAAALDADGWADWVGVVGRVPAHVLNKFQRDRNVDLDFFNGSSAGPGERLARIGPRSMFYAERMVVVGVEGEDEEIAETADWEFVPLSEAAEKAGWSVAEDRSPDAAE</sequence>
<reference evidence="3 4" key="1">
    <citation type="journal article" date="2019" name="Int. J. Syst. Evol. Microbiol.">
        <title>The Global Catalogue of Microorganisms (GCM) 10K type strain sequencing project: providing services to taxonomists for standard genome sequencing and annotation.</title>
        <authorList>
            <consortium name="The Broad Institute Genomics Platform"/>
            <consortium name="The Broad Institute Genome Sequencing Center for Infectious Disease"/>
            <person name="Wu L."/>
            <person name="Ma J."/>
        </authorList>
    </citation>
    <scope>NUCLEOTIDE SEQUENCE [LARGE SCALE GENOMIC DNA]</scope>
    <source>
        <strain evidence="3 4">XZYJ18</strain>
    </source>
</reference>
<feature type="compositionally biased region" description="Acidic residues" evidence="1">
    <location>
        <begin position="8"/>
        <end position="19"/>
    </location>
</feature>
<proteinExistence type="predicted"/>
<accession>A0ABD5PX00</accession>
<dbReference type="InterPro" id="IPR055548">
    <property type="entry name" value="DUF7124"/>
</dbReference>
<feature type="compositionally biased region" description="Acidic residues" evidence="1">
    <location>
        <begin position="63"/>
        <end position="72"/>
    </location>
</feature>
<evidence type="ECO:0000256" key="1">
    <source>
        <dbReference type="SAM" id="MobiDB-lite"/>
    </source>
</evidence>
<feature type="domain" description="DUF7124" evidence="2">
    <location>
        <begin position="128"/>
        <end position="240"/>
    </location>
</feature>
<feature type="compositionally biased region" description="Low complexity" evidence="1">
    <location>
        <begin position="45"/>
        <end position="62"/>
    </location>
</feature>
<dbReference type="GeneID" id="73045898"/>
<keyword evidence="4" id="KW-1185">Reference proteome</keyword>